<dbReference type="AlphaFoldDB" id="A0A2S7KQ92"/>
<protein>
    <submittedName>
        <fullName evidence="2">Glycosyl transferase family 2</fullName>
    </submittedName>
</protein>
<dbReference type="EMBL" id="MQUB01000001">
    <property type="protein sequence ID" value="PQB04780.1"/>
    <property type="molecule type" value="Genomic_DNA"/>
</dbReference>
<dbReference type="Gene3D" id="3.90.550.10">
    <property type="entry name" value="Spore Coat Polysaccharide Biosynthesis Protein SpsA, Chain A"/>
    <property type="match status" value="1"/>
</dbReference>
<evidence type="ECO:0000313" key="2">
    <source>
        <dbReference type="EMBL" id="PQB04780.1"/>
    </source>
</evidence>
<evidence type="ECO:0000313" key="3">
    <source>
        <dbReference type="Proteomes" id="UP000239800"/>
    </source>
</evidence>
<dbReference type="RefSeq" id="WP_104812709.1">
    <property type="nucleotide sequence ID" value="NZ_MQUB01000001.1"/>
</dbReference>
<evidence type="ECO:0000259" key="1">
    <source>
        <dbReference type="Pfam" id="PF00535"/>
    </source>
</evidence>
<organism evidence="2 3">
    <name type="scientific">Aureitalea marina</name>
    <dbReference type="NCBI Taxonomy" id="930804"/>
    <lineage>
        <taxon>Bacteria</taxon>
        <taxon>Pseudomonadati</taxon>
        <taxon>Bacteroidota</taxon>
        <taxon>Flavobacteriia</taxon>
        <taxon>Flavobacteriales</taxon>
        <taxon>Flavobacteriaceae</taxon>
        <taxon>Aureitalea</taxon>
    </lineage>
</organism>
<dbReference type="Proteomes" id="UP000239800">
    <property type="component" value="Unassembled WGS sequence"/>
</dbReference>
<dbReference type="Pfam" id="PF00535">
    <property type="entry name" value="Glycos_transf_2"/>
    <property type="match status" value="1"/>
</dbReference>
<accession>A0A2S7KQ92</accession>
<dbReference type="CDD" id="cd04186">
    <property type="entry name" value="GT_2_like_c"/>
    <property type="match status" value="1"/>
</dbReference>
<dbReference type="GO" id="GO:0016740">
    <property type="term" value="F:transferase activity"/>
    <property type="evidence" value="ECO:0007669"/>
    <property type="project" value="UniProtKB-KW"/>
</dbReference>
<dbReference type="InterPro" id="IPR029044">
    <property type="entry name" value="Nucleotide-diphossugar_trans"/>
</dbReference>
<proteinExistence type="predicted"/>
<sequence length="374" mass="42131">MKLSVIILNYNVRYYLEQCVRSVQDALRSLDAEIIVADNASTDGSGQMMSQLFPGVTFLANSENLGFSKANNLAVREAKGEYVCLLNPDTAVSQDTFVKVLSFAESAEDLGALGVRLMDGTGHYLPESKRYVPTPWRALRKLLGLGGKESYYFNKLAEFQQGEVPVLVGAFMLMRKDRYLEVGGLDEDYFMYGEDIDLSYKLNKAGYRNYYLGSVTTLHYKGESTDKDSAYLDRFYGAMSIFYKKHFSGQWLANAMVNMGIGALKSVRSRSNPVQTAHQQDDQILVLTENLPLLKKLSASYPDRVKTVSKSEVGSETYTQTLFLFDLDYIDYNQVFMLMERHKGQGNRFRIRPSGASFCLGSDRSDQKGEVLVF</sequence>
<dbReference type="InterPro" id="IPR001173">
    <property type="entry name" value="Glyco_trans_2-like"/>
</dbReference>
<name>A0A2S7KQ92_9FLAO</name>
<dbReference type="SUPFAM" id="SSF53448">
    <property type="entry name" value="Nucleotide-diphospho-sugar transferases"/>
    <property type="match status" value="1"/>
</dbReference>
<dbReference type="OrthoDB" id="9771846at2"/>
<keyword evidence="2" id="KW-0808">Transferase</keyword>
<dbReference type="PANTHER" id="PTHR43179:SF7">
    <property type="entry name" value="RHAMNOSYLTRANSFERASE WBBL"/>
    <property type="match status" value="1"/>
</dbReference>
<dbReference type="PANTHER" id="PTHR43179">
    <property type="entry name" value="RHAMNOSYLTRANSFERASE WBBL"/>
    <property type="match status" value="1"/>
</dbReference>
<keyword evidence="3" id="KW-1185">Reference proteome</keyword>
<feature type="domain" description="Glycosyltransferase 2-like" evidence="1">
    <location>
        <begin position="4"/>
        <end position="177"/>
    </location>
</feature>
<reference evidence="2 3" key="1">
    <citation type="submission" date="2016-11" db="EMBL/GenBank/DDBJ databases">
        <title>Trade-off between light-utilization and light-protection in marine flavobacteria.</title>
        <authorList>
            <person name="Kumagai Y."/>
        </authorList>
    </citation>
    <scope>NUCLEOTIDE SEQUENCE [LARGE SCALE GENOMIC DNA]</scope>
    <source>
        <strain evidence="2 3">NBRC 107741</strain>
    </source>
</reference>
<gene>
    <name evidence="2" type="ORF">BST85_07635</name>
</gene>
<comment type="caution">
    <text evidence="2">The sequence shown here is derived from an EMBL/GenBank/DDBJ whole genome shotgun (WGS) entry which is preliminary data.</text>
</comment>